<dbReference type="InParanoid" id="A0A2P5BZT0"/>
<evidence type="ECO:0000313" key="2">
    <source>
        <dbReference type="Proteomes" id="UP000237000"/>
    </source>
</evidence>
<accession>A0A2P5BZT0</accession>
<organism evidence="1 2">
    <name type="scientific">Trema orientale</name>
    <name type="common">Charcoal tree</name>
    <name type="synonym">Celtis orientalis</name>
    <dbReference type="NCBI Taxonomy" id="63057"/>
    <lineage>
        <taxon>Eukaryota</taxon>
        <taxon>Viridiplantae</taxon>
        <taxon>Streptophyta</taxon>
        <taxon>Embryophyta</taxon>
        <taxon>Tracheophyta</taxon>
        <taxon>Spermatophyta</taxon>
        <taxon>Magnoliopsida</taxon>
        <taxon>eudicotyledons</taxon>
        <taxon>Gunneridae</taxon>
        <taxon>Pentapetalae</taxon>
        <taxon>rosids</taxon>
        <taxon>fabids</taxon>
        <taxon>Rosales</taxon>
        <taxon>Cannabaceae</taxon>
        <taxon>Trema</taxon>
    </lineage>
</organism>
<dbReference type="Proteomes" id="UP000237000">
    <property type="component" value="Unassembled WGS sequence"/>
</dbReference>
<sequence>AELGSPAHSLPKPGPPILTTLVLGNLQSISKMEICAIFGATPRLQSSTIVSLRR</sequence>
<proteinExistence type="predicted"/>
<gene>
    <name evidence="1" type="ORF">TorRG33x02_302910</name>
</gene>
<name>A0A2P5BZT0_TREOI</name>
<evidence type="ECO:0000313" key="1">
    <source>
        <dbReference type="EMBL" id="PON54294.1"/>
    </source>
</evidence>
<feature type="non-terminal residue" evidence="1">
    <location>
        <position position="1"/>
    </location>
</feature>
<dbReference type="EMBL" id="JXTC01000434">
    <property type="protein sequence ID" value="PON54294.1"/>
    <property type="molecule type" value="Genomic_DNA"/>
</dbReference>
<reference evidence="2" key="1">
    <citation type="submission" date="2016-06" db="EMBL/GenBank/DDBJ databases">
        <title>Parallel loss of symbiosis genes in relatives of nitrogen-fixing non-legume Parasponia.</title>
        <authorList>
            <person name="Van Velzen R."/>
            <person name="Holmer R."/>
            <person name="Bu F."/>
            <person name="Rutten L."/>
            <person name="Van Zeijl A."/>
            <person name="Liu W."/>
            <person name="Santuari L."/>
            <person name="Cao Q."/>
            <person name="Sharma T."/>
            <person name="Shen D."/>
            <person name="Roswanjaya Y."/>
            <person name="Wardhani T."/>
            <person name="Kalhor M.S."/>
            <person name="Jansen J."/>
            <person name="Van den Hoogen J."/>
            <person name="Gungor B."/>
            <person name="Hartog M."/>
            <person name="Hontelez J."/>
            <person name="Verver J."/>
            <person name="Yang W.-C."/>
            <person name="Schijlen E."/>
            <person name="Repin R."/>
            <person name="Schilthuizen M."/>
            <person name="Schranz E."/>
            <person name="Heidstra R."/>
            <person name="Miyata K."/>
            <person name="Fedorova E."/>
            <person name="Kohlen W."/>
            <person name="Bisseling T."/>
            <person name="Smit S."/>
            <person name="Geurts R."/>
        </authorList>
    </citation>
    <scope>NUCLEOTIDE SEQUENCE [LARGE SCALE GENOMIC DNA]</scope>
    <source>
        <strain evidence="2">cv. RG33-2</strain>
    </source>
</reference>
<keyword evidence="2" id="KW-1185">Reference proteome</keyword>
<dbReference type="AlphaFoldDB" id="A0A2P5BZT0"/>
<comment type="caution">
    <text evidence="1">The sequence shown here is derived from an EMBL/GenBank/DDBJ whole genome shotgun (WGS) entry which is preliminary data.</text>
</comment>
<protein>
    <submittedName>
        <fullName evidence="1">Uncharacterized protein</fullName>
    </submittedName>
</protein>